<comment type="caution">
    <text evidence="2">The sequence shown here is derived from an EMBL/GenBank/DDBJ whole genome shotgun (WGS) entry which is preliminary data.</text>
</comment>
<dbReference type="VEuPathDB" id="VectorBase:HLOH_046297"/>
<keyword evidence="3" id="KW-1185">Reference proteome</keyword>
<feature type="region of interest" description="Disordered" evidence="1">
    <location>
        <begin position="133"/>
        <end position="159"/>
    </location>
</feature>
<dbReference type="AlphaFoldDB" id="A0A9J6FX82"/>
<sequence length="237" mass="24726">MDTVENAPLPGARTQGNKKHPNGAAMDTNAVKKPGALRTRRPATTGSAPRNPLAFSSSRSRASAAVAAPTTARPGAVDRRRRATFSKTTRVDAVATCRCPHGSAWPPATTTLFTDDKTARRRQALLGSAPRRLPRRRRHRRHSPPVWRASGRESGGGVHLRGEGGTLGALGGGRCAASRGGGGGGCAKIEAAASLCTSGCCYLCSFLLASARLVCRTVASSSDVRGLLSHHLCVLPF</sequence>
<accession>A0A9J6FX82</accession>
<gene>
    <name evidence="2" type="ORF">HPB48_010166</name>
</gene>
<name>A0A9J6FX82_HAELO</name>
<feature type="compositionally biased region" description="Basic residues" evidence="1">
    <location>
        <begin position="133"/>
        <end position="143"/>
    </location>
</feature>
<organism evidence="2 3">
    <name type="scientific">Haemaphysalis longicornis</name>
    <name type="common">Bush tick</name>
    <dbReference type="NCBI Taxonomy" id="44386"/>
    <lineage>
        <taxon>Eukaryota</taxon>
        <taxon>Metazoa</taxon>
        <taxon>Ecdysozoa</taxon>
        <taxon>Arthropoda</taxon>
        <taxon>Chelicerata</taxon>
        <taxon>Arachnida</taxon>
        <taxon>Acari</taxon>
        <taxon>Parasitiformes</taxon>
        <taxon>Ixodida</taxon>
        <taxon>Ixodoidea</taxon>
        <taxon>Ixodidae</taxon>
        <taxon>Haemaphysalinae</taxon>
        <taxon>Haemaphysalis</taxon>
    </lineage>
</organism>
<reference evidence="2 3" key="1">
    <citation type="journal article" date="2020" name="Cell">
        <title>Large-Scale Comparative Analyses of Tick Genomes Elucidate Their Genetic Diversity and Vector Capacities.</title>
        <authorList>
            <consortium name="Tick Genome and Microbiome Consortium (TIGMIC)"/>
            <person name="Jia N."/>
            <person name="Wang J."/>
            <person name="Shi W."/>
            <person name="Du L."/>
            <person name="Sun Y."/>
            <person name="Zhan W."/>
            <person name="Jiang J.F."/>
            <person name="Wang Q."/>
            <person name="Zhang B."/>
            <person name="Ji P."/>
            <person name="Bell-Sakyi L."/>
            <person name="Cui X.M."/>
            <person name="Yuan T.T."/>
            <person name="Jiang B.G."/>
            <person name="Yang W.F."/>
            <person name="Lam T.T."/>
            <person name="Chang Q.C."/>
            <person name="Ding S.J."/>
            <person name="Wang X.J."/>
            <person name="Zhu J.G."/>
            <person name="Ruan X.D."/>
            <person name="Zhao L."/>
            <person name="Wei J.T."/>
            <person name="Ye R.Z."/>
            <person name="Que T.C."/>
            <person name="Du C.H."/>
            <person name="Zhou Y.H."/>
            <person name="Cheng J.X."/>
            <person name="Dai P.F."/>
            <person name="Guo W.B."/>
            <person name="Han X.H."/>
            <person name="Huang E.J."/>
            <person name="Li L.F."/>
            <person name="Wei W."/>
            <person name="Gao Y.C."/>
            <person name="Liu J.Z."/>
            <person name="Shao H.Z."/>
            <person name="Wang X."/>
            <person name="Wang C.C."/>
            <person name="Yang T.C."/>
            <person name="Huo Q.B."/>
            <person name="Li W."/>
            <person name="Chen H.Y."/>
            <person name="Chen S.E."/>
            <person name="Zhou L.G."/>
            <person name="Ni X.B."/>
            <person name="Tian J.H."/>
            <person name="Sheng Y."/>
            <person name="Liu T."/>
            <person name="Pan Y.S."/>
            <person name="Xia L.Y."/>
            <person name="Li J."/>
            <person name="Zhao F."/>
            <person name="Cao W.C."/>
        </authorList>
    </citation>
    <scope>NUCLEOTIDE SEQUENCE [LARGE SCALE GENOMIC DNA]</scope>
    <source>
        <strain evidence="2">HaeL-2018</strain>
    </source>
</reference>
<evidence type="ECO:0000313" key="2">
    <source>
        <dbReference type="EMBL" id="KAH9367371.1"/>
    </source>
</evidence>
<feature type="region of interest" description="Disordered" evidence="1">
    <location>
        <begin position="1"/>
        <end position="80"/>
    </location>
</feature>
<feature type="compositionally biased region" description="Low complexity" evidence="1">
    <location>
        <begin position="56"/>
        <end position="75"/>
    </location>
</feature>
<protein>
    <submittedName>
        <fullName evidence="2">Uncharacterized protein</fullName>
    </submittedName>
</protein>
<proteinExistence type="predicted"/>
<dbReference type="EMBL" id="JABSTR010000004">
    <property type="protein sequence ID" value="KAH9367371.1"/>
    <property type="molecule type" value="Genomic_DNA"/>
</dbReference>
<dbReference type="Proteomes" id="UP000821853">
    <property type="component" value="Chromosome 2"/>
</dbReference>
<evidence type="ECO:0000313" key="3">
    <source>
        <dbReference type="Proteomes" id="UP000821853"/>
    </source>
</evidence>
<evidence type="ECO:0000256" key="1">
    <source>
        <dbReference type="SAM" id="MobiDB-lite"/>
    </source>
</evidence>